<feature type="transmembrane region" description="Helical" evidence="1">
    <location>
        <begin position="59"/>
        <end position="78"/>
    </location>
</feature>
<evidence type="ECO:0000256" key="1">
    <source>
        <dbReference type="SAM" id="Phobius"/>
    </source>
</evidence>
<gene>
    <name evidence="2" type="ORF">MKQ68_13015</name>
</gene>
<keyword evidence="1" id="KW-0812">Transmembrane</keyword>
<feature type="transmembrane region" description="Helical" evidence="1">
    <location>
        <begin position="98"/>
        <end position="116"/>
    </location>
</feature>
<keyword evidence="1" id="KW-1133">Transmembrane helix</keyword>
<evidence type="ECO:0000313" key="2">
    <source>
        <dbReference type="EMBL" id="UYQ91014.1"/>
    </source>
</evidence>
<dbReference type="InterPro" id="IPR021257">
    <property type="entry name" value="DUF2809"/>
</dbReference>
<accession>A0ABY6IYC9</accession>
<sequence>MFRFHKGYFFLSLALFAIEIYIALYVRDEIIRPYVGDFLAVIWLYTLLRAFVNIRTFPAAIAVLLFAYALETAQYFQLVKRLGLGHSRFFNIVIGNRFEWVDMIAYTAGIAAVLIVEKLRTKKGRL</sequence>
<dbReference type="EMBL" id="CP107006">
    <property type="protein sequence ID" value="UYQ91014.1"/>
    <property type="molecule type" value="Genomic_DNA"/>
</dbReference>
<feature type="transmembrane region" description="Helical" evidence="1">
    <location>
        <begin position="31"/>
        <end position="52"/>
    </location>
</feature>
<dbReference type="RefSeq" id="WP_264279506.1">
    <property type="nucleotide sequence ID" value="NZ_CP107006.1"/>
</dbReference>
<keyword evidence="1" id="KW-0472">Membrane</keyword>
<evidence type="ECO:0000313" key="3">
    <source>
        <dbReference type="Proteomes" id="UP001162741"/>
    </source>
</evidence>
<proteinExistence type="predicted"/>
<name>A0ABY6IYC9_9BACT</name>
<dbReference type="Proteomes" id="UP001162741">
    <property type="component" value="Chromosome"/>
</dbReference>
<dbReference type="Pfam" id="PF10990">
    <property type="entry name" value="DUF2809"/>
    <property type="match status" value="1"/>
</dbReference>
<feature type="transmembrane region" description="Helical" evidence="1">
    <location>
        <begin position="7"/>
        <end position="25"/>
    </location>
</feature>
<organism evidence="2 3">
    <name type="scientific">Chitinophaga horti</name>
    <dbReference type="NCBI Taxonomy" id="2920382"/>
    <lineage>
        <taxon>Bacteria</taxon>
        <taxon>Pseudomonadati</taxon>
        <taxon>Bacteroidota</taxon>
        <taxon>Chitinophagia</taxon>
        <taxon>Chitinophagales</taxon>
        <taxon>Chitinophagaceae</taxon>
        <taxon>Chitinophaga</taxon>
    </lineage>
</organism>
<keyword evidence="3" id="KW-1185">Reference proteome</keyword>
<reference evidence="2" key="1">
    <citation type="submission" date="2022-10" db="EMBL/GenBank/DDBJ databases">
        <title>Chitinophaga sp. nov., isolated from soil.</title>
        <authorList>
            <person name="Jeon C.O."/>
        </authorList>
    </citation>
    <scope>NUCLEOTIDE SEQUENCE</scope>
    <source>
        <strain evidence="2">R8</strain>
    </source>
</reference>
<protein>
    <submittedName>
        <fullName evidence="2">DUF2809 domain-containing protein</fullName>
    </submittedName>
</protein>